<evidence type="ECO:0000256" key="3">
    <source>
        <dbReference type="ARBA" id="ARBA00005119"/>
    </source>
</evidence>
<reference evidence="26 27" key="2">
    <citation type="submission" date="2021-12" db="EMBL/GenBank/DDBJ databases">
        <title>Antimicrobial susceptibility of Lactobacillus delbrueckii subsp. lactis obtained from milk products and other habitats.</title>
        <authorList>
            <person name="Shani N."/>
        </authorList>
    </citation>
    <scope>NUCLEOTIDE SEQUENCE [LARGE SCALE GENOMIC DNA]</scope>
    <source>
        <strain evidence="26 27">FAM 21755</strain>
    </source>
</reference>
<dbReference type="PANTHER" id="PTHR46382:SF1">
    <property type="entry name" value="PHOSPHATIDATE CYTIDYLYLTRANSFERASE"/>
    <property type="match status" value="1"/>
</dbReference>
<comment type="similarity">
    <text evidence="5">Belongs to the CDS family.</text>
</comment>
<feature type="transmembrane region" description="Helical" evidence="24">
    <location>
        <begin position="78"/>
        <end position="97"/>
    </location>
</feature>
<keyword evidence="9" id="KW-0444">Lipid biosynthesis</keyword>
<organism evidence="25">
    <name type="scientific">Lactobacillus delbrueckii subsp. lactis</name>
    <dbReference type="NCBI Taxonomy" id="29397"/>
    <lineage>
        <taxon>Bacteria</taxon>
        <taxon>Bacillati</taxon>
        <taxon>Bacillota</taxon>
        <taxon>Bacilli</taxon>
        <taxon>Lactobacillales</taxon>
        <taxon>Lactobacillaceae</taxon>
        <taxon>Lactobacillus</taxon>
    </lineage>
</organism>
<reference evidence="25" key="1">
    <citation type="submission" date="2018-07" db="EMBL/GenBank/DDBJ databases">
        <authorList>
            <person name="Somerville V."/>
        </authorList>
    </citation>
    <scope>NUCLEOTIDE SEQUENCE</scope>
    <source>
        <strain evidence="25">NWC_2_2</strain>
    </source>
</reference>
<evidence type="ECO:0000256" key="24">
    <source>
        <dbReference type="SAM" id="Phobius"/>
    </source>
</evidence>
<keyword evidence="12 25" id="KW-0548">Nucleotidyltransferase</keyword>
<keyword evidence="15 24" id="KW-0472">Membrane</keyword>
<evidence type="ECO:0000256" key="15">
    <source>
        <dbReference type="ARBA" id="ARBA00023136"/>
    </source>
</evidence>
<feature type="transmembrane region" description="Helical" evidence="24">
    <location>
        <begin position="178"/>
        <end position="198"/>
    </location>
</feature>
<evidence type="ECO:0000256" key="5">
    <source>
        <dbReference type="ARBA" id="ARBA00010185"/>
    </source>
</evidence>
<evidence type="ECO:0000313" key="27">
    <source>
        <dbReference type="Proteomes" id="UP001200334"/>
    </source>
</evidence>
<dbReference type="GeneID" id="69669170"/>
<keyword evidence="13 24" id="KW-1133">Transmembrane helix</keyword>
<evidence type="ECO:0000256" key="10">
    <source>
        <dbReference type="ARBA" id="ARBA00022679"/>
    </source>
</evidence>
<dbReference type="GO" id="GO:0016024">
    <property type="term" value="P:CDP-diacylglycerol biosynthetic process"/>
    <property type="evidence" value="ECO:0007669"/>
    <property type="project" value="TreeGrafter"/>
</dbReference>
<dbReference type="GO" id="GO:0005886">
    <property type="term" value="C:plasma membrane"/>
    <property type="evidence" value="ECO:0007669"/>
    <property type="project" value="UniProtKB-SubCell"/>
</dbReference>
<dbReference type="Pfam" id="PF01148">
    <property type="entry name" value="CTP_transf_1"/>
    <property type="match status" value="1"/>
</dbReference>
<keyword evidence="16" id="KW-0594">Phospholipid biosynthesis</keyword>
<evidence type="ECO:0000256" key="13">
    <source>
        <dbReference type="ARBA" id="ARBA00022989"/>
    </source>
</evidence>
<proteinExistence type="inferred from homology"/>
<evidence type="ECO:0000256" key="11">
    <source>
        <dbReference type="ARBA" id="ARBA00022692"/>
    </source>
</evidence>
<dbReference type="GO" id="GO:0004605">
    <property type="term" value="F:phosphatidate cytidylyltransferase activity"/>
    <property type="evidence" value="ECO:0007669"/>
    <property type="project" value="UniProtKB-EC"/>
</dbReference>
<comment type="pathway">
    <text evidence="4">Lipid metabolism.</text>
</comment>
<evidence type="ECO:0000256" key="20">
    <source>
        <dbReference type="ARBA" id="ARBA00032253"/>
    </source>
</evidence>
<dbReference type="OrthoDB" id="9799199at2"/>
<evidence type="ECO:0000256" key="2">
    <source>
        <dbReference type="ARBA" id="ARBA00004651"/>
    </source>
</evidence>
<comment type="pathway">
    <text evidence="3">Phospholipid metabolism; CDP-diacylglycerol biosynthesis; CDP-diacylglycerol from sn-glycerol 3-phosphate: step 3/3.</text>
</comment>
<keyword evidence="8" id="KW-1003">Cell membrane</keyword>
<feature type="transmembrane region" description="Helical" evidence="24">
    <location>
        <begin position="6"/>
        <end position="36"/>
    </location>
</feature>
<dbReference type="Proteomes" id="UP001200334">
    <property type="component" value="Unassembled WGS sequence"/>
</dbReference>
<evidence type="ECO:0000256" key="18">
    <source>
        <dbReference type="ARBA" id="ARBA00029893"/>
    </source>
</evidence>
<accession>A0A061CH46</accession>
<evidence type="ECO:0000256" key="4">
    <source>
        <dbReference type="ARBA" id="ARBA00005189"/>
    </source>
</evidence>
<feature type="transmembrane region" description="Helical" evidence="24">
    <location>
        <begin position="48"/>
        <end position="66"/>
    </location>
</feature>
<name>A0A061CH46_LACDL</name>
<evidence type="ECO:0000256" key="16">
    <source>
        <dbReference type="ARBA" id="ARBA00023209"/>
    </source>
</evidence>
<dbReference type="EMBL" id="CP031023">
    <property type="protein sequence ID" value="AZA15907.1"/>
    <property type="molecule type" value="Genomic_DNA"/>
</dbReference>
<dbReference type="AlphaFoldDB" id="A0A061CH46"/>
<evidence type="ECO:0000313" key="26">
    <source>
        <dbReference type="EMBL" id="MCD5563082.1"/>
    </source>
</evidence>
<evidence type="ECO:0000256" key="12">
    <source>
        <dbReference type="ARBA" id="ARBA00022695"/>
    </source>
</evidence>
<keyword evidence="17" id="KW-1208">Phospholipid metabolism</keyword>
<comment type="catalytic activity">
    <reaction evidence="1">
        <text>a 1,2-diacyl-sn-glycero-3-phosphate + CTP + H(+) = a CDP-1,2-diacyl-sn-glycerol + diphosphate</text>
        <dbReference type="Rhea" id="RHEA:16229"/>
        <dbReference type="ChEBI" id="CHEBI:15378"/>
        <dbReference type="ChEBI" id="CHEBI:33019"/>
        <dbReference type="ChEBI" id="CHEBI:37563"/>
        <dbReference type="ChEBI" id="CHEBI:58332"/>
        <dbReference type="ChEBI" id="CHEBI:58608"/>
        <dbReference type="EC" id="2.7.7.41"/>
    </reaction>
</comment>
<evidence type="ECO:0000256" key="9">
    <source>
        <dbReference type="ARBA" id="ARBA00022516"/>
    </source>
</evidence>
<evidence type="ECO:0000256" key="22">
    <source>
        <dbReference type="ARBA" id="ARBA00032743"/>
    </source>
</evidence>
<keyword evidence="14" id="KW-0443">Lipid metabolism</keyword>
<dbReference type="PANTHER" id="PTHR46382">
    <property type="entry name" value="PHOSPHATIDATE CYTIDYLYLTRANSFERASE"/>
    <property type="match status" value="1"/>
</dbReference>
<keyword evidence="11 24" id="KW-0812">Transmembrane</keyword>
<sequence>MKQRVITAVVALLIFIPVLVAGGMWIDWLAAFLAAVGISEVFLMKKQILVSVGFTLAALATLTWTVPNSFFGFLPKNWSKWGVFYAFVMILLTWTVLSKNKTTFDDIGVYVLSSLYIGTGFHYLAAIRNSDPVHGLWRLLFAFVIVWTTDTAAYMVGRKFGKHKLWPVISPNKTWEGSIGAVIIAVIVTAIYVNLAPVGGDKTSLIIASFFLSIAGQMGDLVESAYKRFYGVKDSGKILPGHGGILDRFDSTLFVLPIVALIFGI</sequence>
<protein>
    <recommendedName>
        <fullName evidence="7">Phosphatidate cytidylyltransferase</fullName>
        <ecNumber evidence="6">2.7.7.41</ecNumber>
    </recommendedName>
    <alternativeName>
        <fullName evidence="20">CDP-DAG synthase</fullName>
    </alternativeName>
    <alternativeName>
        <fullName evidence="22">CDP-DG synthase</fullName>
    </alternativeName>
    <alternativeName>
        <fullName evidence="18">CDP-diacylglycerol synthase</fullName>
    </alternativeName>
    <alternativeName>
        <fullName evidence="21">CDP-diglyceride pyrophosphorylase</fullName>
    </alternativeName>
    <alternativeName>
        <fullName evidence="23">CDP-diglyceride synthase</fullName>
    </alternativeName>
    <alternativeName>
        <fullName evidence="19">CTP:phosphatidate cytidylyltransferase</fullName>
    </alternativeName>
</protein>
<evidence type="ECO:0000256" key="21">
    <source>
        <dbReference type="ARBA" id="ARBA00032396"/>
    </source>
</evidence>
<evidence type="ECO:0000256" key="1">
    <source>
        <dbReference type="ARBA" id="ARBA00001698"/>
    </source>
</evidence>
<dbReference type="EMBL" id="JAJNUY010000007">
    <property type="protein sequence ID" value="MCD5563082.1"/>
    <property type="molecule type" value="Genomic_DNA"/>
</dbReference>
<evidence type="ECO:0000256" key="14">
    <source>
        <dbReference type="ARBA" id="ARBA00023098"/>
    </source>
</evidence>
<evidence type="ECO:0000256" key="8">
    <source>
        <dbReference type="ARBA" id="ARBA00022475"/>
    </source>
</evidence>
<evidence type="ECO:0000256" key="7">
    <source>
        <dbReference type="ARBA" id="ARBA00019373"/>
    </source>
</evidence>
<evidence type="ECO:0000313" key="25">
    <source>
        <dbReference type="EMBL" id="AZA15907.1"/>
    </source>
</evidence>
<gene>
    <name evidence="25" type="ORF">DQL93_04610</name>
    <name evidence="26" type="ORF">LOB85_02780</name>
</gene>
<dbReference type="EC" id="2.7.7.41" evidence="6"/>
<evidence type="ECO:0000256" key="19">
    <source>
        <dbReference type="ARBA" id="ARBA00031825"/>
    </source>
</evidence>
<evidence type="ECO:0000256" key="23">
    <source>
        <dbReference type="ARBA" id="ARBA00033406"/>
    </source>
</evidence>
<keyword evidence="10 25" id="KW-0808">Transferase</keyword>
<evidence type="ECO:0000256" key="6">
    <source>
        <dbReference type="ARBA" id="ARBA00012487"/>
    </source>
</evidence>
<feature type="transmembrane region" description="Helical" evidence="24">
    <location>
        <begin position="109"/>
        <end position="127"/>
    </location>
</feature>
<dbReference type="RefSeq" id="WP_002876734.1">
    <property type="nucleotide sequence ID" value="NZ_BJLK01000003.1"/>
</dbReference>
<evidence type="ECO:0000256" key="17">
    <source>
        <dbReference type="ARBA" id="ARBA00023264"/>
    </source>
</evidence>
<comment type="subcellular location">
    <subcellularLocation>
        <location evidence="2">Cell membrane</location>
        <topology evidence="2">Multi-pass membrane protein</topology>
    </subcellularLocation>
</comment>
<feature type="transmembrane region" description="Helical" evidence="24">
    <location>
        <begin position="139"/>
        <end position="157"/>
    </location>
</feature>